<evidence type="ECO:0000313" key="1">
    <source>
        <dbReference type="EMBL" id="KAK2945096.1"/>
    </source>
</evidence>
<gene>
    <name evidence="1" type="ORF">BLNAU_19994</name>
</gene>
<accession>A0ABQ9WZZ5</accession>
<dbReference type="EMBL" id="JARBJD010000273">
    <property type="protein sequence ID" value="KAK2945096.1"/>
    <property type="molecule type" value="Genomic_DNA"/>
</dbReference>
<proteinExistence type="predicted"/>
<reference evidence="1 2" key="1">
    <citation type="journal article" date="2022" name="bioRxiv">
        <title>Genomics of Preaxostyla Flagellates Illuminates Evolutionary Transitions and the Path Towards Mitochondrial Loss.</title>
        <authorList>
            <person name="Novak L.V.F."/>
            <person name="Treitli S.C."/>
            <person name="Pyrih J."/>
            <person name="Halakuc P."/>
            <person name="Pipaliya S.V."/>
            <person name="Vacek V."/>
            <person name="Brzon O."/>
            <person name="Soukal P."/>
            <person name="Eme L."/>
            <person name="Dacks J.B."/>
            <person name="Karnkowska A."/>
            <person name="Elias M."/>
            <person name="Hampl V."/>
        </authorList>
    </citation>
    <scope>NUCLEOTIDE SEQUENCE [LARGE SCALE GENOMIC DNA]</scope>
    <source>
        <strain evidence="1">NAU3</strain>
        <tissue evidence="1">Gut</tissue>
    </source>
</reference>
<evidence type="ECO:0000313" key="2">
    <source>
        <dbReference type="Proteomes" id="UP001281761"/>
    </source>
</evidence>
<protein>
    <submittedName>
        <fullName evidence="1">Uncharacterized protein</fullName>
    </submittedName>
</protein>
<sequence>MTLSPTDMNHAARFLKYADMHTRYRRSPHNELLVSIFPEDKRRQTKLVSSLINLLSLPSDTLRTVVLSLFDAGLRKLSIYFTLAMAVTGLLPRIFQILKPHEIPLCNSTMELHCHLASMLDNLFTSSNPEEILWHLRIHKFSTHDTQLISDDIEPTFTPLCTYLRYLITTPVSPTGHCSGFTLLWTKDIFRPCILGKFSRSSSLAIRTLFGEIKKGVLEALVSLLGLTSRKAEKYLHTDKRDSRNINSWIKEFDYLLVQVGEGRQISDLGMLAIVCFIYYRPADANLFFRTDDTFGFKLKNRIISPSELDTKSLIALFTPTQPHHAMAVLTVFDWFRELIDNTTLVKHFWNKWFPHFVNAVDPSKMPFTLEFVPLHAKLVKLLSYHLSRIRWCDPRPPPNGPEEIYLAFHKQTKDYVLHLSLHPFALDDEDRDPIIEFLSCLFLYNCKHDMAASFREEVKLEMDAAALSSSSPPFILTSELVCRLTDEKIVNIVDRIVSLLNSDASLDDETILRICAFFKTKLCHVYLPELFRTAGRTTQQYFHTFESLLSLHTVYVDRRHINSLLSSRADEHEPTFDEWDDVDLATVEMLMPMTNPNDLSLASDSDSLTKFILDFVVRSLPQARHSATRLNQPQLERLIAPSIDLLCRYFIQPREFKTNERLEGEKIFIDVCRLCDQRVIAQCLTRLGFFSRFVTGLLHETLETCESFLFLISDRGEHSKTNAEDQNTLQRALPCFLEEGWQDALDFLFVQGRNDYHFDLQDRTRQAMQYFGANLNWLGSWR</sequence>
<comment type="caution">
    <text evidence="1">The sequence shown here is derived from an EMBL/GenBank/DDBJ whole genome shotgun (WGS) entry which is preliminary data.</text>
</comment>
<name>A0ABQ9WZZ5_9EUKA</name>
<organism evidence="1 2">
    <name type="scientific">Blattamonas nauphoetae</name>
    <dbReference type="NCBI Taxonomy" id="2049346"/>
    <lineage>
        <taxon>Eukaryota</taxon>
        <taxon>Metamonada</taxon>
        <taxon>Preaxostyla</taxon>
        <taxon>Oxymonadida</taxon>
        <taxon>Blattamonas</taxon>
    </lineage>
</organism>
<keyword evidence="2" id="KW-1185">Reference proteome</keyword>
<dbReference type="Proteomes" id="UP001281761">
    <property type="component" value="Unassembled WGS sequence"/>
</dbReference>